<keyword evidence="2" id="KW-1185">Reference proteome</keyword>
<dbReference type="SUPFAM" id="SSF52047">
    <property type="entry name" value="RNI-like"/>
    <property type="match status" value="1"/>
</dbReference>
<evidence type="ECO:0000313" key="2">
    <source>
        <dbReference type="Proteomes" id="UP000837857"/>
    </source>
</evidence>
<dbReference type="InterPro" id="IPR032675">
    <property type="entry name" value="LRR_dom_sf"/>
</dbReference>
<dbReference type="EMBL" id="OW152829">
    <property type="protein sequence ID" value="CAH2047124.1"/>
    <property type="molecule type" value="Genomic_DNA"/>
</dbReference>
<organism evidence="1 2">
    <name type="scientific">Iphiclides podalirius</name>
    <name type="common">scarce swallowtail</name>
    <dbReference type="NCBI Taxonomy" id="110791"/>
    <lineage>
        <taxon>Eukaryota</taxon>
        <taxon>Metazoa</taxon>
        <taxon>Ecdysozoa</taxon>
        <taxon>Arthropoda</taxon>
        <taxon>Hexapoda</taxon>
        <taxon>Insecta</taxon>
        <taxon>Pterygota</taxon>
        <taxon>Neoptera</taxon>
        <taxon>Endopterygota</taxon>
        <taxon>Lepidoptera</taxon>
        <taxon>Glossata</taxon>
        <taxon>Ditrysia</taxon>
        <taxon>Papilionoidea</taxon>
        <taxon>Papilionidae</taxon>
        <taxon>Papilioninae</taxon>
        <taxon>Iphiclides</taxon>
    </lineage>
</organism>
<dbReference type="Gene3D" id="3.80.10.10">
    <property type="entry name" value="Ribonuclease Inhibitor"/>
    <property type="match status" value="1"/>
</dbReference>
<gene>
    <name evidence="1" type="ORF">IPOD504_LOCUS5638</name>
</gene>
<sequence>MQRCGITIFESRLYVPQLNSTRAFWEYVNMMFNKPDLDRLKKVGPDRACAEWVLRNGGKVTWADGKKLSDYNLLPPEEQKGPKLIEIDGTDSSISHHGFPHLSGCTMLKKIVLHNNSYIDDRALKGLAYGKDVLTFVQVSKCVNVKDIGLKELVALKNLQTLILYDLTSVQNIEDCKHFIKSGLPACKILGDADDIIS</sequence>
<evidence type="ECO:0008006" key="3">
    <source>
        <dbReference type="Google" id="ProtNLM"/>
    </source>
</evidence>
<name>A0ABN8I6H3_9NEOP</name>
<feature type="non-terminal residue" evidence="1">
    <location>
        <position position="198"/>
    </location>
</feature>
<reference evidence="1" key="1">
    <citation type="submission" date="2022-03" db="EMBL/GenBank/DDBJ databases">
        <authorList>
            <person name="Martin H S."/>
        </authorList>
    </citation>
    <scope>NUCLEOTIDE SEQUENCE</scope>
</reference>
<dbReference type="Proteomes" id="UP000837857">
    <property type="component" value="Chromosome 17"/>
</dbReference>
<evidence type="ECO:0000313" key="1">
    <source>
        <dbReference type="EMBL" id="CAH2047124.1"/>
    </source>
</evidence>
<accession>A0ABN8I6H3</accession>
<protein>
    <recommendedName>
        <fullName evidence="3">Mitochondrial ATP synthase regulatory component factor B</fullName>
    </recommendedName>
</protein>
<proteinExistence type="predicted"/>